<dbReference type="InterPro" id="IPR019587">
    <property type="entry name" value="Polyketide_cyclase/dehydratase"/>
</dbReference>
<evidence type="ECO:0000313" key="1">
    <source>
        <dbReference type="EMBL" id="EXB93399.1"/>
    </source>
</evidence>
<dbReference type="InterPro" id="IPR023393">
    <property type="entry name" value="START-like_dom_sf"/>
</dbReference>
<protein>
    <recommendedName>
        <fullName evidence="3">Lachrymatory-factor synthase</fullName>
    </recommendedName>
</protein>
<dbReference type="eggNOG" id="ENOG502S1EM">
    <property type="taxonomic scope" value="Eukaryota"/>
</dbReference>
<dbReference type="FunFam" id="3.30.530.20:FF:000064">
    <property type="entry name" value="Lachrymatory-factor synthase"/>
    <property type="match status" value="1"/>
</dbReference>
<dbReference type="KEGG" id="mnt:21394015"/>
<dbReference type="AlphaFoldDB" id="W9RI27"/>
<dbReference type="GO" id="GO:0004864">
    <property type="term" value="F:protein phosphatase inhibitor activity"/>
    <property type="evidence" value="ECO:0007669"/>
    <property type="project" value="UniProtKB-ARBA"/>
</dbReference>
<dbReference type="EMBL" id="KE345067">
    <property type="protein sequence ID" value="EXB93399.1"/>
    <property type="molecule type" value="Genomic_DNA"/>
</dbReference>
<organism evidence="1 2">
    <name type="scientific">Morus notabilis</name>
    <dbReference type="NCBI Taxonomy" id="981085"/>
    <lineage>
        <taxon>Eukaryota</taxon>
        <taxon>Viridiplantae</taxon>
        <taxon>Streptophyta</taxon>
        <taxon>Embryophyta</taxon>
        <taxon>Tracheophyta</taxon>
        <taxon>Spermatophyta</taxon>
        <taxon>Magnoliopsida</taxon>
        <taxon>eudicotyledons</taxon>
        <taxon>Gunneridae</taxon>
        <taxon>Pentapetalae</taxon>
        <taxon>rosids</taxon>
        <taxon>fabids</taxon>
        <taxon>Rosales</taxon>
        <taxon>Moraceae</taxon>
        <taxon>Moreae</taxon>
        <taxon>Morus</taxon>
    </lineage>
</organism>
<dbReference type="PANTHER" id="PTHR33789:SF11">
    <property type="entry name" value="OS05G0202300 PROTEIN"/>
    <property type="match status" value="1"/>
</dbReference>
<keyword evidence="2" id="KW-1185">Reference proteome</keyword>
<dbReference type="Proteomes" id="UP000030645">
    <property type="component" value="Unassembled WGS sequence"/>
</dbReference>
<dbReference type="InterPro" id="IPR053249">
    <property type="entry name" value="LFS"/>
</dbReference>
<dbReference type="STRING" id="981085.W9RI27"/>
<sequence>MAEEKSQEKWEGKVSAQLKGSKARDVWPFYADFLNLHKWLPSVDTCHLLDGPVTGLQPGVLRYAASTVTSPSGEATVKWAKEKLLELDPIQRRLKYEVLENNVGFKSWVATMQVLPIDGDEEGGSEITWSFSGDPVEGLSYEMMLAYYDSNVQSVAKTIEDSLSHQAQVN</sequence>
<reference evidence="2" key="1">
    <citation type="submission" date="2013-01" db="EMBL/GenBank/DDBJ databases">
        <title>Draft Genome Sequence of a Mulberry Tree, Morus notabilis C.K. Schneid.</title>
        <authorList>
            <person name="He N."/>
            <person name="Zhao S."/>
        </authorList>
    </citation>
    <scope>NUCLEOTIDE SEQUENCE</scope>
</reference>
<evidence type="ECO:0000313" key="2">
    <source>
        <dbReference type="Proteomes" id="UP000030645"/>
    </source>
</evidence>
<dbReference type="PANTHER" id="PTHR33789">
    <property type="entry name" value="LACHRYMATORY-FACTOR SYNTHASE"/>
    <property type="match status" value="1"/>
</dbReference>
<dbReference type="CDD" id="cd07821">
    <property type="entry name" value="PYR_PYL_RCAR_like"/>
    <property type="match status" value="1"/>
</dbReference>
<evidence type="ECO:0008006" key="3">
    <source>
        <dbReference type="Google" id="ProtNLM"/>
    </source>
</evidence>
<dbReference type="Pfam" id="PF10604">
    <property type="entry name" value="Polyketide_cyc2"/>
    <property type="match status" value="1"/>
</dbReference>
<dbReference type="SUPFAM" id="SSF55961">
    <property type="entry name" value="Bet v1-like"/>
    <property type="match status" value="1"/>
</dbReference>
<name>W9RI27_9ROSA</name>
<proteinExistence type="predicted"/>
<accession>W9RI27</accession>
<dbReference type="OrthoDB" id="1592664at2759"/>
<dbReference type="Gene3D" id="3.30.530.20">
    <property type="match status" value="1"/>
</dbReference>
<gene>
    <name evidence="1" type="ORF">L484_010727</name>
</gene>